<keyword evidence="5" id="KW-1185">Reference proteome</keyword>
<dbReference type="GO" id="GO:0016226">
    <property type="term" value="P:iron-sulfur cluster assembly"/>
    <property type="evidence" value="ECO:0007669"/>
    <property type="project" value="InterPro"/>
</dbReference>
<dbReference type="Pfam" id="PF19295">
    <property type="entry name" value="SufBD_N"/>
    <property type="match status" value="1"/>
</dbReference>
<name>A0A2A5S3B5_9LACT</name>
<organism evidence="4 5">
    <name type="scientific">Pseudolactococcus plantarum</name>
    <dbReference type="NCBI Taxonomy" id="1365"/>
    <lineage>
        <taxon>Bacteria</taxon>
        <taxon>Bacillati</taxon>
        <taxon>Bacillota</taxon>
        <taxon>Bacilli</taxon>
        <taxon>Lactobacillales</taxon>
        <taxon>Streptococcaceae</taxon>
        <taxon>Pseudolactococcus</taxon>
    </lineage>
</organism>
<protein>
    <submittedName>
        <fullName evidence="4">Fe-S cluster assembly protein SufD</fullName>
    </submittedName>
</protein>
<evidence type="ECO:0000259" key="2">
    <source>
        <dbReference type="Pfam" id="PF01458"/>
    </source>
</evidence>
<dbReference type="InterPro" id="IPR055346">
    <property type="entry name" value="Fe-S_cluster_assembly_SufBD"/>
</dbReference>
<evidence type="ECO:0000313" key="4">
    <source>
        <dbReference type="EMBL" id="PCS07951.1"/>
    </source>
</evidence>
<dbReference type="Pfam" id="PF01458">
    <property type="entry name" value="SUFBD_core"/>
    <property type="match status" value="1"/>
</dbReference>
<dbReference type="InterPro" id="IPR000825">
    <property type="entry name" value="SUF_FeS_clus_asmbl_SufBD_core"/>
</dbReference>
<dbReference type="AlphaFoldDB" id="A0A2A5S3B5"/>
<feature type="domain" description="SUF system FeS cluster assembly SufBD N-terminal" evidence="3">
    <location>
        <begin position="87"/>
        <end position="152"/>
    </location>
</feature>
<dbReference type="SUPFAM" id="SSF101960">
    <property type="entry name" value="Stabilizer of iron transporter SufD"/>
    <property type="match status" value="1"/>
</dbReference>
<feature type="domain" description="SUF system FeS cluster assembly SufBD core" evidence="2">
    <location>
        <begin position="158"/>
        <end position="392"/>
    </location>
</feature>
<dbReference type="STRING" id="1348632.GCA_001591745_01115"/>
<comment type="similarity">
    <text evidence="1">Belongs to the iron-sulfur cluster assembly SufBD family.</text>
</comment>
<reference evidence="4 5" key="1">
    <citation type="submission" date="2014-12" db="EMBL/GenBank/DDBJ databases">
        <title>Draft genome sequences of 10 type strains of Lactococcus.</title>
        <authorList>
            <person name="Sun Z."/>
            <person name="Zhong Z."/>
            <person name="Liu W."/>
            <person name="Zhang W."/>
            <person name="Zhang H."/>
        </authorList>
    </citation>
    <scope>NUCLEOTIDE SEQUENCE [LARGE SCALE GENOMIC DNA]</scope>
    <source>
        <strain evidence="4 5">DSM 20686</strain>
    </source>
</reference>
<sequence>MTKETIIAFSQAHAEPEWLQARRKKAFDKISELPLPSIERVKIARWKFGNQTISDSVETANVVDFTNLGDNPKLIQVGTSTVFEQLSPDLVNNGVVFTDFYSALEVIPEVIEQYFGTALAFDEDQLTAYHHAYFNSAAVLYIPDNVEIDVPIEGLFYQNSDEAVEFNKHVLIIAGKHSKVSYLERFESLGEDSEKTTANIAVEVIALEGAQVKFSAIDRLGANITTFMSRRGRLEKNATIDWNLGVMNEGNVIADFDSDLVGEGSHAELKAVAISSGKQVQGIDTRVTNYAPHSIGHILQHGVILEAGTLTFNGIGHIIRGAKGADAQQESRVLMLSDKARSDANPILLIDENDVTAGHAASIGQVDPEDMYYLMSRGIDQDTAERLVIRGFLGTVIGEIPVKEVRQEMIAVIESKLDKR</sequence>
<dbReference type="EMBL" id="JXJX01000002">
    <property type="protein sequence ID" value="PCS07951.1"/>
    <property type="molecule type" value="Genomic_DNA"/>
</dbReference>
<dbReference type="InterPro" id="IPR045595">
    <property type="entry name" value="SufBD_N"/>
</dbReference>
<dbReference type="InterPro" id="IPR011542">
    <property type="entry name" value="SUF_FeS_clus_asmbl_SufD"/>
</dbReference>
<dbReference type="PANTHER" id="PTHR43575:SF1">
    <property type="entry name" value="PROTEIN ABCI7, CHLOROPLASTIC"/>
    <property type="match status" value="1"/>
</dbReference>
<dbReference type="InterPro" id="IPR037284">
    <property type="entry name" value="SUF_FeS_clus_asmbl_SufBD_sf"/>
</dbReference>
<dbReference type="OrthoDB" id="9803529at2"/>
<dbReference type="PANTHER" id="PTHR43575">
    <property type="entry name" value="PROTEIN ABCI7, CHLOROPLASTIC"/>
    <property type="match status" value="1"/>
</dbReference>
<dbReference type="RefSeq" id="WP_068162802.1">
    <property type="nucleotide sequence ID" value="NZ_JXJX01000002.1"/>
</dbReference>
<accession>A0A2A5S3B5</accession>
<dbReference type="NCBIfam" id="TIGR01981">
    <property type="entry name" value="sufD"/>
    <property type="match status" value="1"/>
</dbReference>
<comment type="caution">
    <text evidence="4">The sequence shown here is derived from an EMBL/GenBank/DDBJ whole genome shotgun (WGS) entry which is preliminary data.</text>
</comment>
<proteinExistence type="inferred from homology"/>
<evidence type="ECO:0000259" key="3">
    <source>
        <dbReference type="Pfam" id="PF19295"/>
    </source>
</evidence>
<dbReference type="Proteomes" id="UP000242246">
    <property type="component" value="Unassembled WGS sequence"/>
</dbReference>
<evidence type="ECO:0000256" key="1">
    <source>
        <dbReference type="ARBA" id="ARBA00043967"/>
    </source>
</evidence>
<gene>
    <name evidence="4" type="ORF">RU87_GL000687</name>
</gene>
<evidence type="ECO:0000313" key="5">
    <source>
        <dbReference type="Proteomes" id="UP000242246"/>
    </source>
</evidence>